<dbReference type="Proteomes" id="UP000322634">
    <property type="component" value="Unassembled WGS sequence"/>
</dbReference>
<evidence type="ECO:0000313" key="2">
    <source>
        <dbReference type="EMBL" id="TYC17615.1"/>
    </source>
</evidence>
<sequence length="337" mass="37807">MPDEPKRIVEAFSQELHAAYHKAGVRSYEAFAARSTKINRAMHSDTGKHTFVSRSAAYKTLTGKRERLPTWDQVAQFVRVFRAEAADRGIAPDSVGTMEQWKAKYEAASARFWAAKKAAASRIPAMAAAVPAAFSDGPQTWWRAYADVVPAWSERYLNHEPLSHRITSYEPVYVPGLLQTPEYAAAVIRLGHGDEPEERIARRVELRMLRQRHLERVGERPCMWAIINEGALRDGPVGGETMRAQIRHLRSLGRHVQVQVIPAGHPAHDATDGPITLLRFPSSQFQDLVFLEHADSALYPSSEEDLAHYLHAVQKLGLAALMPDPSRTLLRRLEAEI</sequence>
<dbReference type="Pfam" id="PF19054">
    <property type="entry name" value="DUF5753"/>
    <property type="match status" value="1"/>
</dbReference>
<dbReference type="RefSeq" id="WP_148348757.1">
    <property type="nucleotide sequence ID" value="NZ_JBHSBF010000003.1"/>
</dbReference>
<gene>
    <name evidence="2" type="ORF">FXF65_06415</name>
</gene>
<dbReference type="InterPro" id="IPR043917">
    <property type="entry name" value="DUF5753"/>
</dbReference>
<organism evidence="2 3">
    <name type="scientific">Actinomadura syzygii</name>
    <dbReference type="NCBI Taxonomy" id="1427538"/>
    <lineage>
        <taxon>Bacteria</taxon>
        <taxon>Bacillati</taxon>
        <taxon>Actinomycetota</taxon>
        <taxon>Actinomycetes</taxon>
        <taxon>Streptosporangiales</taxon>
        <taxon>Thermomonosporaceae</taxon>
        <taxon>Actinomadura</taxon>
    </lineage>
</organism>
<reference evidence="2 3" key="1">
    <citation type="submission" date="2019-08" db="EMBL/GenBank/DDBJ databases">
        <title>Actinomadura sp. nov. CYP1-5 isolated from mountain soil.</title>
        <authorList>
            <person name="Songsumanus A."/>
            <person name="Kuncharoen N."/>
            <person name="Kudo T."/>
            <person name="Yuki M."/>
            <person name="Igarashi Y."/>
            <person name="Tanasupawat S."/>
        </authorList>
    </citation>
    <scope>NUCLEOTIDE SEQUENCE [LARGE SCALE GENOMIC DNA]</scope>
    <source>
        <strain evidence="2 3">GKU157</strain>
    </source>
</reference>
<comment type="caution">
    <text evidence="2">The sequence shown here is derived from an EMBL/GenBank/DDBJ whole genome shotgun (WGS) entry which is preliminary data.</text>
</comment>
<accession>A0A5D0UJ25</accession>
<evidence type="ECO:0000259" key="1">
    <source>
        <dbReference type="Pfam" id="PF19054"/>
    </source>
</evidence>
<keyword evidence="3" id="KW-1185">Reference proteome</keyword>
<dbReference type="EMBL" id="VSFF01000002">
    <property type="protein sequence ID" value="TYC17615.1"/>
    <property type="molecule type" value="Genomic_DNA"/>
</dbReference>
<evidence type="ECO:0000313" key="3">
    <source>
        <dbReference type="Proteomes" id="UP000322634"/>
    </source>
</evidence>
<name>A0A5D0UJ25_9ACTN</name>
<dbReference type="AlphaFoldDB" id="A0A5D0UJ25"/>
<feature type="domain" description="DUF5753" evidence="1">
    <location>
        <begin position="154"/>
        <end position="332"/>
    </location>
</feature>
<proteinExistence type="predicted"/>
<dbReference type="OrthoDB" id="3456595at2"/>
<protein>
    <recommendedName>
        <fullName evidence="1">DUF5753 domain-containing protein</fullName>
    </recommendedName>
</protein>